<accession>A0A165ECZ3</accession>
<proteinExistence type="predicted"/>
<dbReference type="PANTHER" id="PTHR48100">
    <property type="entry name" value="BROAD-SPECIFICITY PHOSPHATASE YOR283W-RELATED"/>
    <property type="match status" value="1"/>
</dbReference>
<dbReference type="InterPro" id="IPR050275">
    <property type="entry name" value="PGM_Phosphatase"/>
</dbReference>
<dbReference type="PANTHER" id="PTHR48100:SF54">
    <property type="entry name" value="PHOSPHATASE SPAC5H10.03-RELATED"/>
    <property type="match status" value="1"/>
</dbReference>
<protein>
    <submittedName>
        <fullName evidence="2">Phosphoglycerate mutase-like protein</fullName>
    </submittedName>
</protein>
<dbReference type="EMBL" id="KV424011">
    <property type="protein sequence ID" value="KZT54588.1"/>
    <property type="molecule type" value="Genomic_DNA"/>
</dbReference>
<organism evidence="2 3">
    <name type="scientific">Calocera cornea HHB12733</name>
    <dbReference type="NCBI Taxonomy" id="1353952"/>
    <lineage>
        <taxon>Eukaryota</taxon>
        <taxon>Fungi</taxon>
        <taxon>Dikarya</taxon>
        <taxon>Basidiomycota</taxon>
        <taxon>Agaricomycotina</taxon>
        <taxon>Dacrymycetes</taxon>
        <taxon>Dacrymycetales</taxon>
        <taxon>Dacrymycetaceae</taxon>
        <taxon>Calocera</taxon>
    </lineage>
</organism>
<dbReference type="GO" id="GO:0005737">
    <property type="term" value="C:cytoplasm"/>
    <property type="evidence" value="ECO:0007669"/>
    <property type="project" value="TreeGrafter"/>
</dbReference>
<keyword evidence="3" id="KW-1185">Reference proteome</keyword>
<dbReference type="AlphaFoldDB" id="A0A165ECZ3"/>
<dbReference type="SMART" id="SM00855">
    <property type="entry name" value="PGAM"/>
    <property type="match status" value="1"/>
</dbReference>
<sequence>MVKNVYIYRHAQAEHNATSDWSIPDPPLTALGRTQARDIPPTFMDNFPEALTPTPLLVSSALRRTIETSLLGFPSLPKPVFMAELQEINDLPCDTGSSASRLAELFPQLDFTGLPEDWNSKRGRWEPTEAALQERARNTRTWLREQPGENAVVVSHGDFLRYYLAAGPSGKPEDHWENAEGRLYQFRDGHDSGDPHAWLVRITKETAKEGHQGKDKTSAEMSQ</sequence>
<evidence type="ECO:0000313" key="3">
    <source>
        <dbReference type="Proteomes" id="UP000076842"/>
    </source>
</evidence>
<dbReference type="GO" id="GO:0016791">
    <property type="term" value="F:phosphatase activity"/>
    <property type="evidence" value="ECO:0007669"/>
    <property type="project" value="TreeGrafter"/>
</dbReference>
<reference evidence="2 3" key="1">
    <citation type="journal article" date="2016" name="Mol. Biol. Evol.">
        <title>Comparative Genomics of Early-Diverging Mushroom-Forming Fungi Provides Insights into the Origins of Lignocellulose Decay Capabilities.</title>
        <authorList>
            <person name="Nagy L.G."/>
            <person name="Riley R."/>
            <person name="Tritt A."/>
            <person name="Adam C."/>
            <person name="Daum C."/>
            <person name="Floudas D."/>
            <person name="Sun H."/>
            <person name="Yadav J.S."/>
            <person name="Pangilinan J."/>
            <person name="Larsson K.H."/>
            <person name="Matsuura K."/>
            <person name="Barry K."/>
            <person name="Labutti K."/>
            <person name="Kuo R."/>
            <person name="Ohm R.A."/>
            <person name="Bhattacharya S.S."/>
            <person name="Shirouzu T."/>
            <person name="Yoshinaga Y."/>
            <person name="Martin F.M."/>
            <person name="Grigoriev I.V."/>
            <person name="Hibbett D.S."/>
        </authorList>
    </citation>
    <scope>NUCLEOTIDE SEQUENCE [LARGE SCALE GENOMIC DNA]</scope>
    <source>
        <strain evidence="2 3">HHB12733</strain>
    </source>
</reference>
<dbReference type="SUPFAM" id="SSF53254">
    <property type="entry name" value="Phosphoglycerate mutase-like"/>
    <property type="match status" value="1"/>
</dbReference>
<evidence type="ECO:0000256" key="1">
    <source>
        <dbReference type="SAM" id="MobiDB-lite"/>
    </source>
</evidence>
<gene>
    <name evidence="2" type="ORF">CALCODRAFT_499651</name>
</gene>
<dbReference type="InParanoid" id="A0A165ECZ3"/>
<dbReference type="InterPro" id="IPR013078">
    <property type="entry name" value="His_Pase_superF_clade-1"/>
</dbReference>
<dbReference type="Pfam" id="PF00300">
    <property type="entry name" value="His_Phos_1"/>
    <property type="match status" value="1"/>
</dbReference>
<dbReference type="FunCoup" id="A0A165ECZ3">
    <property type="interactions" value="322"/>
</dbReference>
<name>A0A165ECZ3_9BASI</name>
<feature type="region of interest" description="Disordered" evidence="1">
    <location>
        <begin position="204"/>
        <end position="223"/>
    </location>
</feature>
<dbReference type="InterPro" id="IPR029033">
    <property type="entry name" value="His_PPase_superfam"/>
</dbReference>
<dbReference type="Proteomes" id="UP000076842">
    <property type="component" value="Unassembled WGS sequence"/>
</dbReference>
<dbReference type="Gene3D" id="3.40.50.1240">
    <property type="entry name" value="Phosphoglycerate mutase-like"/>
    <property type="match status" value="1"/>
</dbReference>
<dbReference type="OrthoDB" id="496981at2759"/>
<dbReference type="CDD" id="cd07067">
    <property type="entry name" value="HP_PGM_like"/>
    <property type="match status" value="1"/>
</dbReference>
<evidence type="ECO:0000313" key="2">
    <source>
        <dbReference type="EMBL" id="KZT54588.1"/>
    </source>
</evidence>